<evidence type="ECO:0000313" key="11">
    <source>
        <dbReference type="Proteomes" id="UP000515129"/>
    </source>
</evidence>
<feature type="domain" description="FIIND" evidence="10">
    <location>
        <begin position="672"/>
        <end position="960"/>
    </location>
</feature>
<comment type="subcellular location">
    <subcellularLocation>
        <location evidence="1">Cytoplasm</location>
        <location evidence="1">Cytosol</location>
    </subcellularLocation>
</comment>
<dbReference type="Pfam" id="PF13553">
    <property type="entry name" value="FIIND"/>
    <property type="match status" value="1"/>
</dbReference>
<dbReference type="Gene3D" id="1.25.40.10">
    <property type="entry name" value="Tetratricopeptide repeat domain"/>
    <property type="match status" value="3"/>
</dbReference>
<dbReference type="PROSITE" id="PS50209">
    <property type="entry name" value="CARD"/>
    <property type="match status" value="1"/>
</dbReference>
<keyword evidence="6 8" id="KW-0802">TPR repeat</keyword>
<gene>
    <name evidence="12" type="primary">LOC113081191</name>
</gene>
<keyword evidence="5" id="KW-0547">Nucleotide-binding</keyword>
<evidence type="ECO:0000259" key="10">
    <source>
        <dbReference type="PROSITE" id="PS51830"/>
    </source>
</evidence>
<sequence length="1053" mass="121953">MAMHKTSLEGALKTKLLLQECHFTWSLREEEDSVLYVLLNRLENQIQFESNKARVTRAYSSLGFVQYLYGNQQDALANLQKSVQLAKEYYKDSEEVLIVIFGDLAWLHYHMNDFSKCEDYLRELERIRTKFSEGFTYDVEVLREKGWTFLKFSYKYYNAAKECFRQALEMKPDDSDLNSGYAIVMFRTANEDSESLDSPTIKQLKRAIELDPEDAVLLVLLALTMLRNGDDWMAYETALKKVIVALMMSPENPYVIRYTAKFFRELGNLDNAITCLEKALEESPNSAFIHHELAMCYKGKKKILEKKHRTHSKAEFDVKESGEIQKYLHKCIYHLEMAISLKPSFAIAMADLALHYGQLGRFETEGLFEEAFKTAKNEKRDLQEVHYLFGQYQLYYKTSEQLALHHFMQGLRLQPESEEGKKCENKLKKVIEDHTNRLNLDDGMVCGIQGFIHEIRGEKLKAEEFYERAITNGLDFGKSPLLREIRIWLMSFSETEKSVLNLVFDDHYDEVGSGRLKTFKGAMNEETVHLVDINICNAKRILRWKKPTLGPHVILLAFSLHNDRFTDKTKEILESLEFLGEKFWNHVIVVFTEGDFSVNEYTGDQRSVLDWLLEKCGYKSYNCGCALETTARIKLSESIQRMIKRNNSMHLVLPDFSNGDSQSTLDILRNLDMKDCLFTPNVIVQEGQRKYRLQCDHAGWFHCKFTQIGFKMEGEGEVLYKTVLQDRDCPVPANYYQAGPVYDIKCVQGELSQLRLPHCETSIEDACHFISVIHYSGQIADILKPQNITSTHVTVSIPGTSKFFISKVANWFTDHWSKTQGQVMLFYLQRTHRLHVFLQPRSVDPREVENCNKDYKLIQTACECMLKYECVYSISCDPVEEHGPSLRPVSLIQPADTTLHCPKQWKHYYPTFDIKLPDAVMNVDLHLKKKNPKKGNVKKVVWSRVITLTDYTAENSRASPSTKEQCASFLKDQLLKVQLIQRVRNVDAILDHLGDIIAKEQIDEIRGMDTSQRKTRKIIDIIETQGVLSEQKLLEVLYKEEPALMKDMTTDNN</sequence>
<dbReference type="Gene3D" id="3.40.50.300">
    <property type="entry name" value="P-loop containing nucleotide triphosphate hydrolases"/>
    <property type="match status" value="1"/>
</dbReference>
<dbReference type="InterPro" id="IPR019734">
    <property type="entry name" value="TPR_rpt"/>
</dbReference>
<evidence type="ECO:0000259" key="9">
    <source>
        <dbReference type="PROSITE" id="PS50209"/>
    </source>
</evidence>
<dbReference type="SUPFAM" id="SSF81901">
    <property type="entry name" value="HCP-like"/>
    <property type="match status" value="1"/>
</dbReference>
<dbReference type="Gene3D" id="1.10.533.10">
    <property type="entry name" value="Death Domain, Fas"/>
    <property type="match status" value="1"/>
</dbReference>
<dbReference type="RefSeq" id="XP_026109047.1">
    <property type="nucleotide sequence ID" value="XM_026253262.1"/>
</dbReference>
<dbReference type="InterPro" id="IPR001315">
    <property type="entry name" value="CARD"/>
</dbReference>
<proteinExistence type="inferred from homology"/>
<name>A0A6P6NJA0_CARAU</name>
<dbReference type="FunFam" id="1.25.40.10:FF:000032">
    <property type="entry name" value="Interferon-induced protein with tetratricopeptide repeats 5"/>
    <property type="match status" value="1"/>
</dbReference>
<dbReference type="GO" id="GO:0005525">
    <property type="term" value="F:GTP binding"/>
    <property type="evidence" value="ECO:0007669"/>
    <property type="project" value="InterPro"/>
</dbReference>
<comment type="similarity">
    <text evidence="2">Belongs to the TRAFAC class TrmE-Era-EngA-EngB-Septin-like GTPase superfamily. AIG1/Toc34/Toc159-like paraseptin GTPase family. IAN subfamily.</text>
</comment>
<dbReference type="SUPFAM" id="SSF47986">
    <property type="entry name" value="DEATH domain"/>
    <property type="match status" value="1"/>
</dbReference>
<reference evidence="12" key="1">
    <citation type="submission" date="2025-08" db="UniProtKB">
        <authorList>
            <consortium name="RefSeq"/>
        </authorList>
    </citation>
    <scope>IDENTIFICATION</scope>
    <source>
        <strain evidence="12">Wakin</strain>
        <tissue evidence="12">Muscle</tissue>
    </source>
</reference>
<dbReference type="AlphaFoldDB" id="A0A6P6NJA0"/>
<feature type="domain" description="CARD" evidence="9">
    <location>
        <begin position="976"/>
        <end position="1052"/>
    </location>
</feature>
<keyword evidence="4" id="KW-0677">Repeat</keyword>
<evidence type="ECO:0000256" key="2">
    <source>
        <dbReference type="ARBA" id="ARBA00008535"/>
    </source>
</evidence>
<dbReference type="PROSITE" id="PS51830">
    <property type="entry name" value="FIIND"/>
    <property type="match status" value="1"/>
</dbReference>
<protein>
    <submittedName>
        <fullName evidence="12">Uncharacterized protein LOC113081191</fullName>
    </submittedName>
</protein>
<evidence type="ECO:0000256" key="8">
    <source>
        <dbReference type="PROSITE-ProRule" id="PRU00339"/>
    </source>
</evidence>
<dbReference type="OrthoDB" id="8891580at2759"/>
<dbReference type="InterPro" id="IPR011990">
    <property type="entry name" value="TPR-like_helical_dom_sf"/>
</dbReference>
<dbReference type="PROSITE" id="PS50005">
    <property type="entry name" value="TPR"/>
    <property type="match status" value="1"/>
</dbReference>
<dbReference type="Pfam" id="PF13181">
    <property type="entry name" value="TPR_8"/>
    <property type="match status" value="2"/>
</dbReference>
<dbReference type="InterPro" id="IPR027417">
    <property type="entry name" value="P-loop_NTPase"/>
</dbReference>
<evidence type="ECO:0000256" key="6">
    <source>
        <dbReference type="ARBA" id="ARBA00022803"/>
    </source>
</evidence>
<dbReference type="GO" id="GO:0051607">
    <property type="term" value="P:defense response to virus"/>
    <property type="evidence" value="ECO:0007669"/>
    <property type="project" value="TreeGrafter"/>
</dbReference>
<evidence type="ECO:0000313" key="12">
    <source>
        <dbReference type="RefSeq" id="XP_026109047.1"/>
    </source>
</evidence>
<dbReference type="Pfam" id="PF23679">
    <property type="entry name" value="UPA-FIIND"/>
    <property type="match status" value="1"/>
</dbReference>
<dbReference type="KEGG" id="caua:113081191"/>
<feature type="repeat" description="TPR" evidence="8">
    <location>
        <begin position="253"/>
        <end position="286"/>
    </location>
</feature>
<dbReference type="GO" id="GO:0005829">
    <property type="term" value="C:cytosol"/>
    <property type="evidence" value="ECO:0007669"/>
    <property type="project" value="UniProtKB-SubCell"/>
</dbReference>
<dbReference type="SMART" id="SM00028">
    <property type="entry name" value="TPR"/>
    <property type="match status" value="5"/>
</dbReference>
<dbReference type="InterPro" id="IPR011029">
    <property type="entry name" value="DEATH-like_dom_sf"/>
</dbReference>
<evidence type="ECO:0000256" key="3">
    <source>
        <dbReference type="ARBA" id="ARBA00022490"/>
    </source>
</evidence>
<dbReference type="GeneID" id="113081191"/>
<organism evidence="11 12">
    <name type="scientific">Carassius auratus</name>
    <name type="common">Goldfish</name>
    <dbReference type="NCBI Taxonomy" id="7957"/>
    <lineage>
        <taxon>Eukaryota</taxon>
        <taxon>Metazoa</taxon>
        <taxon>Chordata</taxon>
        <taxon>Craniata</taxon>
        <taxon>Vertebrata</taxon>
        <taxon>Euteleostomi</taxon>
        <taxon>Actinopterygii</taxon>
        <taxon>Neopterygii</taxon>
        <taxon>Teleostei</taxon>
        <taxon>Ostariophysi</taxon>
        <taxon>Cypriniformes</taxon>
        <taxon>Cyprinidae</taxon>
        <taxon>Cyprininae</taxon>
        <taxon>Carassius</taxon>
    </lineage>
</organism>
<accession>A0A6P6NJA0</accession>
<keyword evidence="3" id="KW-0963">Cytoplasm</keyword>
<evidence type="ECO:0000256" key="1">
    <source>
        <dbReference type="ARBA" id="ARBA00004514"/>
    </source>
</evidence>
<dbReference type="Proteomes" id="UP000515129">
    <property type="component" value="Chromosome 5"/>
</dbReference>
<dbReference type="GO" id="GO:0042981">
    <property type="term" value="P:regulation of apoptotic process"/>
    <property type="evidence" value="ECO:0007669"/>
    <property type="project" value="InterPro"/>
</dbReference>
<comment type="similarity">
    <text evidence="7">Belongs to the IFIT family.</text>
</comment>
<evidence type="ECO:0000256" key="7">
    <source>
        <dbReference type="ARBA" id="ARBA00038336"/>
    </source>
</evidence>
<dbReference type="PANTHER" id="PTHR10271">
    <property type="entry name" value="INTERFERON-INDUCED PROTEIN WITH TETRATRICOPEPTIDE REPEATS"/>
    <property type="match status" value="1"/>
</dbReference>
<dbReference type="InterPro" id="IPR025307">
    <property type="entry name" value="FIIND_dom"/>
</dbReference>
<dbReference type="Pfam" id="PF00619">
    <property type="entry name" value="CARD"/>
    <property type="match status" value="1"/>
</dbReference>
<keyword evidence="11" id="KW-1185">Reference proteome</keyword>
<dbReference type="PANTHER" id="PTHR10271:SF29">
    <property type="entry name" value="INTERFERON-INDUCED PROTEIN WITH TETRATRICOPEPTIDE REPEATS-RELATED"/>
    <property type="match status" value="1"/>
</dbReference>
<dbReference type="Pfam" id="PF04548">
    <property type="entry name" value="AIG1"/>
    <property type="match status" value="1"/>
</dbReference>
<dbReference type="SUPFAM" id="SSF48452">
    <property type="entry name" value="TPR-like"/>
    <property type="match status" value="2"/>
</dbReference>
<evidence type="ECO:0000256" key="5">
    <source>
        <dbReference type="ARBA" id="ARBA00022741"/>
    </source>
</evidence>
<dbReference type="InterPro" id="IPR006703">
    <property type="entry name" value="G_AIG1"/>
</dbReference>
<evidence type="ECO:0000256" key="4">
    <source>
        <dbReference type="ARBA" id="ARBA00022737"/>
    </source>
</evidence>